<dbReference type="eggNOG" id="ENOG5030AKR">
    <property type="taxonomic scope" value="Bacteria"/>
</dbReference>
<keyword evidence="10" id="KW-1185">Reference proteome</keyword>
<evidence type="ECO:0000256" key="3">
    <source>
        <dbReference type="ARBA" id="ARBA00022729"/>
    </source>
</evidence>
<evidence type="ECO:0000313" key="9">
    <source>
        <dbReference type="EMBL" id="KRL62798.1"/>
    </source>
</evidence>
<evidence type="ECO:0000256" key="7">
    <source>
        <dbReference type="SAM" id="SignalP"/>
    </source>
</evidence>
<reference evidence="9 10" key="1">
    <citation type="journal article" date="2015" name="Genome Announc.">
        <title>Expanding the biotechnology potential of lactobacilli through comparative genomics of 213 strains and associated genera.</title>
        <authorList>
            <person name="Sun Z."/>
            <person name="Harris H.M."/>
            <person name="McCann A."/>
            <person name="Guo C."/>
            <person name="Argimon S."/>
            <person name="Zhang W."/>
            <person name="Yang X."/>
            <person name="Jeffery I.B."/>
            <person name="Cooney J.C."/>
            <person name="Kagawa T.F."/>
            <person name="Liu W."/>
            <person name="Song Y."/>
            <person name="Salvetti E."/>
            <person name="Wrobel A."/>
            <person name="Rasinkangas P."/>
            <person name="Parkhill J."/>
            <person name="Rea M.C."/>
            <person name="O'Sullivan O."/>
            <person name="Ritari J."/>
            <person name="Douillard F.P."/>
            <person name="Paul Ross R."/>
            <person name="Yang R."/>
            <person name="Briner A.E."/>
            <person name="Felis G.E."/>
            <person name="de Vos W.M."/>
            <person name="Barrangou R."/>
            <person name="Klaenhammer T.R."/>
            <person name="Caufield P.W."/>
            <person name="Cui Y."/>
            <person name="Zhang H."/>
            <person name="O'Toole P.W."/>
        </authorList>
    </citation>
    <scope>NUCLEOTIDE SEQUENCE [LARGE SCALE GENOMIC DNA]</scope>
    <source>
        <strain evidence="9 10">DSM 15354</strain>
    </source>
</reference>
<name>A0A0R1S2M3_9LACO</name>
<feature type="domain" description="Gram-positive cocci surface proteins LPxTG" evidence="8">
    <location>
        <begin position="678"/>
        <end position="713"/>
    </location>
</feature>
<keyword evidence="2" id="KW-0964">Secreted</keyword>
<evidence type="ECO:0000313" key="10">
    <source>
        <dbReference type="Proteomes" id="UP000051931"/>
    </source>
</evidence>
<dbReference type="STRING" id="1122152.GCA_000425905_01256"/>
<dbReference type="AlphaFoldDB" id="A0A0R1S2M3"/>
<feature type="signal peptide" evidence="7">
    <location>
        <begin position="1"/>
        <end position="28"/>
    </location>
</feature>
<feature type="compositionally biased region" description="Polar residues" evidence="5">
    <location>
        <begin position="648"/>
        <end position="673"/>
    </location>
</feature>
<dbReference type="InterPro" id="IPR019931">
    <property type="entry name" value="LPXTG_anchor"/>
</dbReference>
<evidence type="ECO:0000256" key="4">
    <source>
        <dbReference type="ARBA" id="ARBA00023088"/>
    </source>
</evidence>
<keyword evidence="1" id="KW-0134">Cell wall</keyword>
<feature type="region of interest" description="Disordered" evidence="5">
    <location>
        <begin position="548"/>
        <end position="687"/>
    </location>
</feature>
<dbReference type="RefSeq" id="WP_027825205.1">
    <property type="nucleotide sequence ID" value="NZ_AUEI01000010.1"/>
</dbReference>
<feature type="transmembrane region" description="Helical" evidence="6">
    <location>
        <begin position="693"/>
        <end position="710"/>
    </location>
</feature>
<feature type="region of interest" description="Disordered" evidence="5">
    <location>
        <begin position="32"/>
        <end position="85"/>
    </location>
</feature>
<feature type="chain" id="PRO_5006410287" description="Gram-positive cocci surface proteins LPxTG domain-containing protein" evidence="7">
    <location>
        <begin position="29"/>
        <end position="714"/>
    </location>
</feature>
<proteinExistence type="predicted"/>
<evidence type="ECO:0000256" key="5">
    <source>
        <dbReference type="SAM" id="MobiDB-lite"/>
    </source>
</evidence>
<evidence type="ECO:0000256" key="2">
    <source>
        <dbReference type="ARBA" id="ARBA00022525"/>
    </source>
</evidence>
<evidence type="ECO:0000256" key="1">
    <source>
        <dbReference type="ARBA" id="ARBA00022512"/>
    </source>
</evidence>
<dbReference type="NCBIfam" id="TIGR01167">
    <property type="entry name" value="LPXTG_anchor"/>
    <property type="match status" value="1"/>
</dbReference>
<evidence type="ECO:0000259" key="8">
    <source>
        <dbReference type="Pfam" id="PF00746"/>
    </source>
</evidence>
<gene>
    <name evidence="9" type="ORF">FC23_GL001269</name>
</gene>
<dbReference type="PATRIC" id="fig|1122152.4.peg.1303"/>
<organism evidence="9 10">
    <name type="scientific">Lactobacillus psittaci DSM 15354</name>
    <dbReference type="NCBI Taxonomy" id="1122152"/>
    <lineage>
        <taxon>Bacteria</taxon>
        <taxon>Bacillati</taxon>
        <taxon>Bacillota</taxon>
        <taxon>Bacilli</taxon>
        <taxon>Lactobacillales</taxon>
        <taxon>Lactobacillaceae</taxon>
        <taxon>Lactobacillus</taxon>
    </lineage>
</organism>
<keyword evidence="6" id="KW-1133">Transmembrane helix</keyword>
<evidence type="ECO:0000256" key="6">
    <source>
        <dbReference type="SAM" id="Phobius"/>
    </source>
</evidence>
<keyword evidence="6" id="KW-0812">Transmembrane</keyword>
<dbReference type="EMBL" id="AZFB01000007">
    <property type="protein sequence ID" value="KRL62798.1"/>
    <property type="molecule type" value="Genomic_DNA"/>
</dbReference>
<dbReference type="Proteomes" id="UP000051931">
    <property type="component" value="Unassembled WGS sequence"/>
</dbReference>
<feature type="compositionally biased region" description="Basic and acidic residues" evidence="5">
    <location>
        <begin position="553"/>
        <end position="583"/>
    </location>
</feature>
<keyword evidence="4" id="KW-0572">Peptidoglycan-anchor</keyword>
<comment type="caution">
    <text evidence="9">The sequence shown here is derived from an EMBL/GenBank/DDBJ whole genome shotgun (WGS) entry which is preliminary data.</text>
</comment>
<sequence>MKKITSLTFISTAVLSGVLLTNSNIVKADTVSDSQTISTQTNETTTSSAANTDSNSASKTSNSSQTATSATATTNESDSKQATSVSYSASTDTTGAIVNNSAGSVAQSTYNGIVHATGFANADSDTLSTSSAILDVDNSNGKFNIVEKITNTTDEDAYVDFILTSPSVNDTNTTVKATIDSSKMSSFTSGLKNETIQVSYLSNPGSYQTVSLSDVDWSNVAYVRVSGIAEAGKTYTTVLPVEITNYDEVKSQLANMLSGKISGEEAGSSSLRTITSNDFFYLWKLNADGSKGAYIGSDSSNNVNIRVAKKATSVLEAIKNTNITNYARVLIRESDGTLNYQYSSEANEILKDTAIDSSYFEISNFGTYSSNLDALYTDGSYRINLAKIQSVLSKHGYSINVDSSNNSWPYYTYVLTSGNVIFTSDNSGSDSSSSGSGSGFYVEVQKVLTTQDLTLKVGDELNPTQISDTSPLMKAQIVKTNMTNTNETSTEDLTVDGKTLTVSAVDADGNAVDVDKITAKAGTYTLTYTYHLNNGTITNTSTITVVGEEGSSGEDKATNQEDTSKSVDSDSNELKPATDKEQTESGTTSTNQDDATHKNSDSQTSNDSSNSNAESVETTDSSSNAAETTVNNHLTTDKVETGTETKTQESNLKVQTANSTQAVNSQSKTSQTNNREETKSNENKLPQTGNHNFFLALMGLVLTTFAGVVLKKKH</sequence>
<keyword evidence="6" id="KW-0472">Membrane</keyword>
<protein>
    <recommendedName>
        <fullName evidence="8">Gram-positive cocci surface proteins LPxTG domain-containing protein</fullName>
    </recommendedName>
</protein>
<accession>A0A0R1S2M3</accession>
<feature type="compositionally biased region" description="Low complexity" evidence="5">
    <location>
        <begin position="34"/>
        <end position="76"/>
    </location>
</feature>
<feature type="compositionally biased region" description="Low complexity" evidence="5">
    <location>
        <begin position="601"/>
        <end position="612"/>
    </location>
</feature>
<feature type="compositionally biased region" description="Basic and acidic residues" evidence="5">
    <location>
        <begin position="635"/>
        <end position="647"/>
    </location>
</feature>
<dbReference type="Pfam" id="PF00746">
    <property type="entry name" value="Gram_pos_anchor"/>
    <property type="match status" value="1"/>
</dbReference>
<keyword evidence="3 7" id="KW-0732">Signal</keyword>
<feature type="compositionally biased region" description="Polar residues" evidence="5">
    <location>
        <begin position="613"/>
        <end position="634"/>
    </location>
</feature>
<feature type="compositionally biased region" description="Polar residues" evidence="5">
    <location>
        <begin position="584"/>
        <end position="593"/>
    </location>
</feature>